<dbReference type="EMBL" id="JRYR02000001">
    <property type="protein sequence ID" value="OHX65798.1"/>
    <property type="molecule type" value="Genomic_DNA"/>
</dbReference>
<keyword evidence="1" id="KW-1133">Transmembrane helix</keyword>
<gene>
    <name evidence="2" type="ORF">NH26_05255</name>
</gene>
<dbReference type="STRING" id="915059.NH26_05255"/>
<sequence length="129" mass="14017">MNNLWYVGREDYVFSGYDLHEVSITANPVEMGVINAQDKSVPLAYGLVGFAGGAAAASYGLITFSMAKDFAIDYSLQNVANLVTGQEKNVDVFDASLSMIPDNKYTMIPKVIAGAFINIKENGSMKKYN</sequence>
<feature type="transmembrane region" description="Helical" evidence="1">
    <location>
        <begin position="43"/>
        <end position="62"/>
    </location>
</feature>
<dbReference type="Proteomes" id="UP000179797">
    <property type="component" value="Unassembled WGS sequence"/>
</dbReference>
<keyword evidence="1" id="KW-0472">Membrane</keyword>
<evidence type="ECO:0000313" key="3">
    <source>
        <dbReference type="Proteomes" id="UP000179797"/>
    </source>
</evidence>
<organism evidence="2 3">
    <name type="scientific">Flammeovirga pacifica</name>
    <dbReference type="NCBI Taxonomy" id="915059"/>
    <lineage>
        <taxon>Bacteria</taxon>
        <taxon>Pseudomonadati</taxon>
        <taxon>Bacteroidota</taxon>
        <taxon>Cytophagia</taxon>
        <taxon>Cytophagales</taxon>
        <taxon>Flammeovirgaceae</taxon>
        <taxon>Flammeovirga</taxon>
    </lineage>
</organism>
<reference evidence="2 3" key="1">
    <citation type="journal article" date="2012" name="Int. J. Syst. Evol. Microbiol.">
        <title>Flammeovirga pacifica sp. nov., isolated from deep-sea sediment.</title>
        <authorList>
            <person name="Xu H."/>
            <person name="Fu Y."/>
            <person name="Yang N."/>
            <person name="Ding Z."/>
            <person name="Lai Q."/>
            <person name="Zeng R."/>
        </authorList>
    </citation>
    <scope>NUCLEOTIDE SEQUENCE [LARGE SCALE GENOMIC DNA]</scope>
    <source>
        <strain evidence="3">DSM 24597 / LMG 26175 / WPAGA1</strain>
    </source>
</reference>
<evidence type="ECO:0000256" key="1">
    <source>
        <dbReference type="SAM" id="Phobius"/>
    </source>
</evidence>
<keyword evidence="1" id="KW-0812">Transmembrane</keyword>
<comment type="caution">
    <text evidence="2">The sequence shown here is derived from an EMBL/GenBank/DDBJ whole genome shotgun (WGS) entry which is preliminary data.</text>
</comment>
<name>A0A1S1YXR9_FLAPC</name>
<dbReference type="AlphaFoldDB" id="A0A1S1YXR9"/>
<proteinExistence type="predicted"/>
<keyword evidence="3" id="KW-1185">Reference proteome</keyword>
<evidence type="ECO:0000313" key="2">
    <source>
        <dbReference type="EMBL" id="OHX65798.1"/>
    </source>
</evidence>
<dbReference type="RefSeq" id="WP_044219331.1">
    <property type="nucleotide sequence ID" value="NZ_JRYR02000001.1"/>
</dbReference>
<accession>A0A1S1YXR9</accession>
<protein>
    <submittedName>
        <fullName evidence="2">Uncharacterized protein</fullName>
    </submittedName>
</protein>